<gene>
    <name evidence="5" type="ORF">AS25_06765</name>
</gene>
<dbReference type="GO" id="GO:0016020">
    <property type="term" value="C:membrane"/>
    <property type="evidence" value="ECO:0007669"/>
    <property type="project" value="TreeGrafter"/>
</dbReference>
<evidence type="ECO:0000313" key="6">
    <source>
        <dbReference type="Proteomes" id="UP000030664"/>
    </source>
</evidence>
<keyword evidence="2" id="KW-0560">Oxidoreductase</keyword>
<dbReference type="SMART" id="SM00822">
    <property type="entry name" value="PKS_KR"/>
    <property type="match status" value="1"/>
</dbReference>
<dbReference type="InterPro" id="IPR036291">
    <property type="entry name" value="NAD(P)-bd_dom_sf"/>
</dbReference>
<evidence type="ECO:0000256" key="2">
    <source>
        <dbReference type="ARBA" id="ARBA00023002"/>
    </source>
</evidence>
<dbReference type="EMBL" id="JROM01000021">
    <property type="protein sequence ID" value="KHE74495.1"/>
    <property type="molecule type" value="Genomic_DNA"/>
</dbReference>
<dbReference type="InterPro" id="IPR002347">
    <property type="entry name" value="SDR_fam"/>
</dbReference>
<dbReference type="PRINTS" id="PR00080">
    <property type="entry name" value="SDRFAMILY"/>
</dbReference>
<dbReference type="InterPro" id="IPR020904">
    <property type="entry name" value="Sc_DH/Rdtase_CS"/>
</dbReference>
<comment type="similarity">
    <text evidence="1 3">Belongs to the short-chain dehydrogenases/reductases (SDR) family.</text>
</comment>
<dbReference type="AlphaFoldDB" id="A0A0B0DCM6"/>
<dbReference type="eggNOG" id="COG0300">
    <property type="taxonomic scope" value="Bacteria"/>
</dbReference>
<evidence type="ECO:0000256" key="3">
    <source>
        <dbReference type="RuleBase" id="RU000363"/>
    </source>
</evidence>
<dbReference type="PIRSF" id="PIRSF000126">
    <property type="entry name" value="11-beta-HSD1"/>
    <property type="match status" value="1"/>
</dbReference>
<dbReference type="STRING" id="223184.AS25_06765"/>
<dbReference type="InterPro" id="IPR057326">
    <property type="entry name" value="KR_dom"/>
</dbReference>
<accession>A0A0B0DCM6</accession>
<dbReference type="CDD" id="cd05233">
    <property type="entry name" value="SDR_c"/>
    <property type="match status" value="1"/>
</dbReference>
<evidence type="ECO:0000259" key="4">
    <source>
        <dbReference type="SMART" id="SM00822"/>
    </source>
</evidence>
<protein>
    <submittedName>
        <fullName evidence="5">Oxidoreductase</fullName>
    </submittedName>
</protein>
<feature type="domain" description="Ketoreductase" evidence="4">
    <location>
        <begin position="3"/>
        <end position="183"/>
    </location>
</feature>
<sequence length="251" mass="26489">MTHTALITGATGGIGRSFTHALHERGYGLILTGRSTEKLTELSQTVTGGTAQIVVADLGTTEGIDTLVHVLERNPVDLLINNAGFGSHGEFAHLDLDHEIEELTVNVRALMTLTHTALGAMTAAGHGAIVNIASVASFQPLPSMATYSASKAFVDRFSLAVGVEARKHGVHVLSVNPGPVDTQFFTVANAQAIELGRSANPDDLVAATLMALDKKRSRLVFPRAYYLMDALTGVLPRSLVARAANVVSGRK</sequence>
<evidence type="ECO:0000313" key="5">
    <source>
        <dbReference type="EMBL" id="KHE74495.1"/>
    </source>
</evidence>
<dbReference type="PANTHER" id="PTHR44196:SF2">
    <property type="entry name" value="SHORT-CHAIN DEHYDROGENASE-RELATED"/>
    <property type="match status" value="1"/>
</dbReference>
<dbReference type="Proteomes" id="UP000030664">
    <property type="component" value="Unassembled WGS sequence"/>
</dbReference>
<dbReference type="Gene3D" id="3.40.50.720">
    <property type="entry name" value="NAD(P)-binding Rossmann-like Domain"/>
    <property type="match status" value="1"/>
</dbReference>
<evidence type="ECO:0000256" key="1">
    <source>
        <dbReference type="ARBA" id="ARBA00006484"/>
    </source>
</evidence>
<dbReference type="PRINTS" id="PR00081">
    <property type="entry name" value="GDHRDH"/>
</dbReference>
<dbReference type="PANTHER" id="PTHR44196">
    <property type="entry name" value="DEHYDROGENASE/REDUCTASE SDR FAMILY MEMBER 7B"/>
    <property type="match status" value="1"/>
</dbReference>
<comment type="caution">
    <text evidence="5">The sequence shown here is derived from an EMBL/GenBank/DDBJ whole genome shotgun (WGS) entry which is preliminary data.</text>
</comment>
<reference evidence="5 6" key="1">
    <citation type="submission" date="2014-09" db="EMBL/GenBank/DDBJ databases">
        <title>High-quality draft genome sequence of Kocuria marina SO9-6, an actinobacterium isolated from a copper mine.</title>
        <authorList>
            <person name="Castro D.B."/>
            <person name="Pereira L.B."/>
            <person name="Silva M.V."/>
            <person name="Silva B.P."/>
            <person name="Zanardi B.R."/>
            <person name="Carlos C."/>
            <person name="Belgini D.R."/>
            <person name="Limache E.G."/>
            <person name="Lacerda G.V."/>
            <person name="Nery M.B."/>
            <person name="Gomes M.B."/>
            <person name="Souza S."/>
            <person name="Silva T.M."/>
            <person name="Rodrigues V.D."/>
            <person name="Paulino L.C."/>
            <person name="Vicentini R."/>
            <person name="Ferraz L.F."/>
            <person name="Ottoboni L.M."/>
        </authorList>
    </citation>
    <scope>NUCLEOTIDE SEQUENCE [LARGE SCALE GENOMIC DNA]</scope>
    <source>
        <strain evidence="5 6">SO9-6</strain>
    </source>
</reference>
<name>A0A0B0DCM6_9MICC</name>
<dbReference type="Pfam" id="PF00106">
    <property type="entry name" value="adh_short"/>
    <property type="match status" value="1"/>
</dbReference>
<dbReference type="SUPFAM" id="SSF51735">
    <property type="entry name" value="NAD(P)-binding Rossmann-fold domains"/>
    <property type="match status" value="1"/>
</dbReference>
<dbReference type="PROSITE" id="PS00061">
    <property type="entry name" value="ADH_SHORT"/>
    <property type="match status" value="1"/>
</dbReference>
<dbReference type="RefSeq" id="WP_035963672.1">
    <property type="nucleotide sequence ID" value="NZ_JROM01000021.1"/>
</dbReference>
<proteinExistence type="inferred from homology"/>
<dbReference type="GO" id="GO:0016491">
    <property type="term" value="F:oxidoreductase activity"/>
    <property type="evidence" value="ECO:0007669"/>
    <property type="project" value="UniProtKB-KW"/>
</dbReference>
<organism evidence="5 6">
    <name type="scientific">Kocuria marina</name>
    <dbReference type="NCBI Taxonomy" id="223184"/>
    <lineage>
        <taxon>Bacteria</taxon>
        <taxon>Bacillati</taxon>
        <taxon>Actinomycetota</taxon>
        <taxon>Actinomycetes</taxon>
        <taxon>Micrococcales</taxon>
        <taxon>Micrococcaceae</taxon>
        <taxon>Kocuria</taxon>
    </lineage>
</organism>